<evidence type="ECO:0000313" key="1">
    <source>
        <dbReference type="EMBL" id="RGZ49777.1"/>
    </source>
</evidence>
<organism evidence="2 3">
    <name type="scientific">Parabacteroides merdae</name>
    <dbReference type="NCBI Taxonomy" id="46503"/>
    <lineage>
        <taxon>Bacteria</taxon>
        <taxon>Pseudomonadati</taxon>
        <taxon>Bacteroidota</taxon>
        <taxon>Bacteroidia</taxon>
        <taxon>Bacteroidales</taxon>
        <taxon>Tannerellaceae</taxon>
        <taxon>Parabacteroides</taxon>
    </lineage>
</organism>
<dbReference type="InterPro" id="IPR008928">
    <property type="entry name" value="6-hairpin_glycosidase_sf"/>
</dbReference>
<name>A0A414XSG3_9BACT</name>
<evidence type="ECO:0000313" key="4">
    <source>
        <dbReference type="Proteomes" id="UP000285173"/>
    </source>
</evidence>
<evidence type="ECO:0000313" key="2">
    <source>
        <dbReference type="EMBL" id="RHH76849.1"/>
    </source>
</evidence>
<sequence>MNHRISLIIVLYLLAGMSWAQSWLPQALPGEPAFRLLECGYREAQLETCRPILPISTSWAVETEEEKVADGISYTFTFTARQALVNVGVAVAFDENDWSSDNYVMIPASVYNGNRQRIVNRKYATGLDSTDYYRADLALTSNPIPQLSPDFGTPSLLELSVCNAATPAIVWLDRKGDNGTILLTEQGIERNGEVLDHGLIVAETPDRQRASFIISAPCVRSRKPEFIGFGESLDRGFSVAKGDRIVLKVTKLDFYCSDVPTLLNRFMQVRKWYNTGEDIRHLIPMSEVFSIMSKNIDRRYYEDGKVGFYRPENADWMSYGWIGGLINTYPMLAIGDAGRLQKVKSTFDFALPSAKGKSGYYYDVVRADKEVVRRDACAHIPQIGLTRRNADVLYWMVKQFDLLKKLGKGSEISSAWESDVRKLADAFKSTWRNYGTWGNYVNVETGEVAAYNTTGGAMAVGGMALASVYYREPAYLSIAREAAKVYYDSFALVGFTSGGCGDILQNSDSETAAALMTSLMTLYEVTGEKLYLEQSADLANLCATWTVSFPYRLPKETPLARLGAKLTGAVWASTQNKHGAPGFCTQSGDALFKLYRATGDTLYAELLRDIIHAHAEGIQPDGKISERLTYCDADHRGSRADGWNTGWNETSGALMALEIPGIYLRTDRKSLYVFDPVQAKVVKQGGKSICLQITNPTAYDATVTVLAEDAEKASLPLGDNAFLKWNRKVTVKAGKTVLYKLKDI</sequence>
<accession>A0A414XSG3</accession>
<dbReference type="RefSeq" id="WP_122202838.1">
    <property type="nucleotide sequence ID" value="NZ_QRKC01000005.1"/>
</dbReference>
<reference evidence="3 4" key="1">
    <citation type="submission" date="2018-08" db="EMBL/GenBank/DDBJ databases">
        <title>A genome reference for cultivated species of the human gut microbiota.</title>
        <authorList>
            <person name="Zou Y."/>
            <person name="Xue W."/>
            <person name="Luo G."/>
        </authorList>
    </citation>
    <scope>NUCLEOTIDE SEQUENCE [LARGE SCALE GENOMIC DNA]</scope>
    <source>
        <strain evidence="2 3">AM16-50</strain>
        <strain evidence="1 4">AM50-15</strain>
    </source>
</reference>
<dbReference type="GO" id="GO:0005975">
    <property type="term" value="P:carbohydrate metabolic process"/>
    <property type="evidence" value="ECO:0007669"/>
    <property type="project" value="InterPro"/>
</dbReference>
<gene>
    <name evidence="2" type="ORF">DW191_12200</name>
    <name evidence="1" type="ORF">DW986_05475</name>
</gene>
<comment type="caution">
    <text evidence="2">The sequence shown here is derived from an EMBL/GenBank/DDBJ whole genome shotgun (WGS) entry which is preliminary data.</text>
</comment>
<dbReference type="EMBL" id="QSEF01000006">
    <property type="protein sequence ID" value="RGZ49777.1"/>
    <property type="molecule type" value="Genomic_DNA"/>
</dbReference>
<dbReference type="AlphaFoldDB" id="A0A414XSG3"/>
<dbReference type="EMBL" id="QRKC01000005">
    <property type="protein sequence ID" value="RHH76849.1"/>
    <property type="molecule type" value="Genomic_DNA"/>
</dbReference>
<dbReference type="SUPFAM" id="SSF48208">
    <property type="entry name" value="Six-hairpin glycosidases"/>
    <property type="match status" value="1"/>
</dbReference>
<dbReference type="Proteomes" id="UP000285173">
    <property type="component" value="Unassembled WGS sequence"/>
</dbReference>
<protein>
    <submittedName>
        <fullName evidence="2">Uncharacterized protein</fullName>
    </submittedName>
</protein>
<dbReference type="Proteomes" id="UP000283732">
    <property type="component" value="Unassembled WGS sequence"/>
</dbReference>
<proteinExistence type="predicted"/>
<evidence type="ECO:0000313" key="3">
    <source>
        <dbReference type="Proteomes" id="UP000283732"/>
    </source>
</evidence>